<gene>
    <name evidence="1" type="ORF">A4X03_0g9578</name>
</gene>
<evidence type="ECO:0000313" key="2">
    <source>
        <dbReference type="Proteomes" id="UP000077671"/>
    </source>
</evidence>
<organism evidence="1 2">
    <name type="scientific">Tilletia caries</name>
    <name type="common">wheat bunt fungus</name>
    <dbReference type="NCBI Taxonomy" id="13290"/>
    <lineage>
        <taxon>Eukaryota</taxon>
        <taxon>Fungi</taxon>
        <taxon>Dikarya</taxon>
        <taxon>Basidiomycota</taxon>
        <taxon>Ustilaginomycotina</taxon>
        <taxon>Exobasidiomycetes</taxon>
        <taxon>Tilletiales</taxon>
        <taxon>Tilletiaceae</taxon>
        <taxon>Tilletia</taxon>
    </lineage>
</organism>
<protein>
    <submittedName>
        <fullName evidence="1">Uncharacterized protein</fullName>
    </submittedName>
</protein>
<reference evidence="1" key="1">
    <citation type="submission" date="2016-04" db="EMBL/GenBank/DDBJ databases">
        <authorList>
            <person name="Nguyen H.D."/>
            <person name="Kesanakurti P."/>
            <person name="Cullis J."/>
            <person name="Levesque C.A."/>
            <person name="Hambleton S."/>
        </authorList>
    </citation>
    <scope>NUCLEOTIDE SEQUENCE</scope>
    <source>
        <strain evidence="1">DAOMC 238032</strain>
    </source>
</reference>
<name>A0A8T8SAN7_9BASI</name>
<proteinExistence type="predicted"/>
<dbReference type="AlphaFoldDB" id="A0A8T8SAN7"/>
<evidence type="ECO:0000313" key="1">
    <source>
        <dbReference type="EMBL" id="KAE8236025.1"/>
    </source>
</evidence>
<reference evidence="1" key="2">
    <citation type="journal article" date="2019" name="IMA Fungus">
        <title>Genome sequencing and comparison of five Tilletia species to identify candidate genes for the detection of regulated species infecting wheat.</title>
        <authorList>
            <person name="Nguyen H.D.T."/>
            <person name="Sultana T."/>
            <person name="Kesanakurti P."/>
            <person name="Hambleton S."/>
        </authorList>
    </citation>
    <scope>NUCLEOTIDE SEQUENCE</scope>
    <source>
        <strain evidence="1">DAOMC 238032</strain>
    </source>
</reference>
<dbReference type="EMBL" id="LWDD02003967">
    <property type="protein sequence ID" value="KAE8236025.1"/>
    <property type="molecule type" value="Genomic_DNA"/>
</dbReference>
<accession>A0A8T8SAN7</accession>
<dbReference type="Proteomes" id="UP000077671">
    <property type="component" value="Unassembled WGS sequence"/>
</dbReference>
<comment type="caution">
    <text evidence="1">The sequence shown here is derived from an EMBL/GenBank/DDBJ whole genome shotgun (WGS) entry which is preliminary data.</text>
</comment>
<sequence>MATRYIAVNDDAEQLELALAMIIEMPRKALTRLVECVIDRLDLIDAPSEDLEPNGDQEGACDEDEISTAFYMTRNLGPGCPYSDEDVDAHYRPAARSIEGRAFINARRSKLGLSPLSERMPGRW</sequence>